<dbReference type="PROSITE" id="PS50005">
    <property type="entry name" value="TPR"/>
    <property type="match status" value="2"/>
</dbReference>
<feature type="region of interest" description="Disordered" evidence="4">
    <location>
        <begin position="770"/>
        <end position="866"/>
    </location>
</feature>
<dbReference type="Pfam" id="PF13181">
    <property type="entry name" value="TPR_8"/>
    <property type="match status" value="1"/>
</dbReference>
<protein>
    <submittedName>
        <fullName evidence="5">Clustered mitochondria protein-like</fullName>
    </submittedName>
</protein>
<keyword evidence="1" id="KW-0677">Repeat</keyword>
<reference evidence="5 6" key="1">
    <citation type="submission" date="2017-12" db="EMBL/GenBank/DDBJ databases">
        <title>Sequencing, de novo assembly and annotation of complete genome of a new Thraustochytrid species, strain FCC1311.</title>
        <authorList>
            <person name="Sedici K."/>
            <person name="Godart F."/>
            <person name="Aiese Cigliano R."/>
            <person name="Sanseverino W."/>
            <person name="Barakat M."/>
            <person name="Ortet P."/>
            <person name="Marechal E."/>
            <person name="Cagnac O."/>
            <person name="Amato A."/>
        </authorList>
    </citation>
    <scope>NUCLEOTIDE SEQUENCE [LARGE SCALE GENOMIC DNA]</scope>
</reference>
<evidence type="ECO:0000256" key="3">
    <source>
        <dbReference type="PROSITE-ProRule" id="PRU00339"/>
    </source>
</evidence>
<dbReference type="PANTHER" id="PTHR45641:SF19">
    <property type="entry name" value="NEPHROCYSTIN-3"/>
    <property type="match status" value="1"/>
</dbReference>
<dbReference type="Proteomes" id="UP000241890">
    <property type="component" value="Unassembled WGS sequence"/>
</dbReference>
<dbReference type="OrthoDB" id="2148418at2759"/>
<feature type="compositionally biased region" description="Gly residues" evidence="4">
    <location>
        <begin position="416"/>
        <end position="426"/>
    </location>
</feature>
<dbReference type="Gene3D" id="1.25.40.10">
    <property type="entry name" value="Tetratricopeptide repeat domain"/>
    <property type="match status" value="1"/>
</dbReference>
<dbReference type="EMBL" id="BEYU01000012">
    <property type="protein sequence ID" value="GBG25167.1"/>
    <property type="molecule type" value="Genomic_DNA"/>
</dbReference>
<feature type="compositionally biased region" description="Polar residues" evidence="4">
    <location>
        <begin position="1087"/>
        <end position="1096"/>
    </location>
</feature>
<organism evidence="5 6">
    <name type="scientific">Hondaea fermentalgiana</name>
    <dbReference type="NCBI Taxonomy" id="2315210"/>
    <lineage>
        <taxon>Eukaryota</taxon>
        <taxon>Sar</taxon>
        <taxon>Stramenopiles</taxon>
        <taxon>Bigyra</taxon>
        <taxon>Labyrinthulomycetes</taxon>
        <taxon>Thraustochytrida</taxon>
        <taxon>Thraustochytriidae</taxon>
        <taxon>Hondaea</taxon>
    </lineage>
</organism>
<dbReference type="AlphaFoldDB" id="A0A2R5G2B1"/>
<feature type="compositionally biased region" description="Basic and acidic residues" evidence="4">
    <location>
        <begin position="936"/>
        <end position="945"/>
    </location>
</feature>
<feature type="compositionally biased region" description="Basic residues" evidence="4">
    <location>
        <begin position="697"/>
        <end position="722"/>
    </location>
</feature>
<feature type="compositionally biased region" description="Basic and acidic residues" evidence="4">
    <location>
        <begin position="159"/>
        <end position="176"/>
    </location>
</feature>
<feature type="region of interest" description="Disordered" evidence="4">
    <location>
        <begin position="151"/>
        <end position="176"/>
    </location>
</feature>
<dbReference type="InParanoid" id="A0A2R5G2B1"/>
<dbReference type="SUPFAM" id="SSF48452">
    <property type="entry name" value="TPR-like"/>
    <property type="match status" value="1"/>
</dbReference>
<dbReference type="Pfam" id="PF13374">
    <property type="entry name" value="TPR_10"/>
    <property type="match status" value="1"/>
</dbReference>
<feature type="compositionally biased region" description="Basic and acidic residues" evidence="4">
    <location>
        <begin position="1057"/>
        <end position="1074"/>
    </location>
</feature>
<keyword evidence="2 3" id="KW-0802">TPR repeat</keyword>
<feature type="repeat" description="TPR" evidence="3">
    <location>
        <begin position="536"/>
        <end position="569"/>
    </location>
</feature>
<feature type="region of interest" description="Disordered" evidence="4">
    <location>
        <begin position="277"/>
        <end position="340"/>
    </location>
</feature>
<dbReference type="InterPro" id="IPR019734">
    <property type="entry name" value="TPR_rpt"/>
</dbReference>
<evidence type="ECO:0000256" key="2">
    <source>
        <dbReference type="ARBA" id="ARBA00022803"/>
    </source>
</evidence>
<evidence type="ECO:0000313" key="5">
    <source>
        <dbReference type="EMBL" id="GBG25167.1"/>
    </source>
</evidence>
<keyword evidence="6" id="KW-1185">Reference proteome</keyword>
<sequence>MECDLASGRGRTLSELSEVRTLESAGSGSLDLTTSPLQRSLPLTPASSTHSDEIDEILAITDSTFSARSACDPDADAATQLSIVLPAQEDDIRVRHTIEFVLADIVERVVAAHTVTAAQTNKLAAKPQHANIAPKRGLYKIDTGYDIKVNLAGPSRAAPEPRRGAPEPLSHDSDASSIEDLEKALQEILVDEGDDDDNDLNDAHNDAERIAAACQDAFSTDAAGFEGAMNTTSGSKSAAPGARPEAVDRPAMVKALDVFPSKSNIMGGYIFGGLPSDSESNSDSDSLSSAGGAPQAKSKAAIKSKAKPRHYHADNFDEPHAYFSPASGGNNEKADSQPFTDEVTTMHASERPDAVERPILAGDDIFPDRSTLEPDTVVFGGLPDVDSEVDSLSSTSTESLDAPSYSSSKQGRYGRAAGGARAGAGGPRRAATMETQERGAEANAELLALHRIDETSTRLQQQGKYLEALECMERGLVLRQHFFGPSSDEVWAACKTVGQMCNLLAMTYLQQEEFSMVLELLKKAEILTERDEHGRAVTYNNLACYFRRTGKLHAALQYLQKALKVESRLENVTNRADTHLNLCAVLSQLGRHAGALEHAQAALIQLQEELFPGALSASAKSSSSAALASTDRIAVLAIAYHNIGVEQEFLKRFEMAIDSYRKGVDISETHLGTDHGITVTLRNSYLAARQAAESARARRGPAAKPSRRVAPKKTAKTAKRSPRLQQREERRWSDIQKAYGDVSAGLKPDPAAGSEFNLHVDYQEQQLELQMQRDKEEERRLQEESQAEEQHDGEGKVSDDAFRSSHHSLMAKDDQEFDVNETHQDPEDEEKSGEAEEPESPVGASSRNTSRAPSLQRGIAETGDAGLSENLASARAELASVHDLITPRDESALEILENEAAAAAEATNKSSISMREDVNDEGVEEKGDDDDEREIDDAREGKMGDDMMEDPERESKYAEEPTGGEDQGDQEEKSEDQTEKPRSAREESTKSTGDTTQDEEKSTSSDEEKHADIVENLVPEEHEYDDDDDNNDADEDDGNDNIEEKHDADSGSAPAESKSEEAGTEGEKEDKEQTNVEMATDIEESTPDANVANTEPQNEKDGEEKSKDDGADHQRDCKKSGMNEDFADGEESASLSPTNEEECDQENEESKQAEQVSGGNDKDTGACAEGSA</sequence>
<feature type="compositionally biased region" description="Basic and acidic residues" evidence="4">
    <location>
        <begin position="998"/>
        <end position="1013"/>
    </location>
</feature>
<feature type="compositionally biased region" description="Low complexity" evidence="4">
    <location>
        <begin position="390"/>
        <end position="401"/>
    </location>
</feature>
<evidence type="ECO:0000256" key="4">
    <source>
        <dbReference type="SAM" id="MobiDB-lite"/>
    </source>
</evidence>
<dbReference type="SMART" id="SM00028">
    <property type="entry name" value="TPR"/>
    <property type="match status" value="4"/>
</dbReference>
<feature type="compositionally biased region" description="Polar residues" evidence="4">
    <location>
        <begin position="843"/>
        <end position="853"/>
    </location>
</feature>
<feature type="compositionally biased region" description="Basic and acidic residues" evidence="4">
    <location>
        <begin position="771"/>
        <end position="803"/>
    </location>
</feature>
<comment type="caution">
    <text evidence="5">The sequence shown here is derived from an EMBL/GenBank/DDBJ whole genome shotgun (WGS) entry which is preliminary data.</text>
</comment>
<evidence type="ECO:0000256" key="1">
    <source>
        <dbReference type="ARBA" id="ARBA00022737"/>
    </source>
</evidence>
<name>A0A2R5G2B1_9STRA</name>
<accession>A0A2R5G2B1</accession>
<feature type="compositionally biased region" description="Basic residues" evidence="4">
    <location>
        <begin position="300"/>
        <end position="310"/>
    </location>
</feature>
<feature type="compositionally biased region" description="Low complexity" evidence="4">
    <location>
        <begin position="277"/>
        <end position="299"/>
    </location>
</feature>
<gene>
    <name evidence="5" type="ORF">FCC1311_013842</name>
</gene>
<feature type="compositionally biased region" description="Basic and acidic residues" evidence="4">
    <location>
        <begin position="975"/>
        <end position="989"/>
    </location>
</feature>
<feature type="region of interest" description="Disordered" evidence="4">
    <location>
        <begin position="24"/>
        <end position="48"/>
    </location>
</feature>
<evidence type="ECO:0000313" key="6">
    <source>
        <dbReference type="Proteomes" id="UP000241890"/>
    </source>
</evidence>
<feature type="repeat" description="TPR" evidence="3">
    <location>
        <begin position="637"/>
        <end position="670"/>
    </location>
</feature>
<feature type="region of interest" description="Disordered" evidence="4">
    <location>
        <begin position="388"/>
        <end position="435"/>
    </location>
</feature>
<feature type="compositionally biased region" description="Polar residues" evidence="4">
    <location>
        <begin position="24"/>
        <end position="38"/>
    </location>
</feature>
<feature type="compositionally biased region" description="Basic and acidic residues" evidence="4">
    <location>
        <begin position="311"/>
        <end position="320"/>
    </location>
</feature>
<feature type="region of interest" description="Disordered" evidence="4">
    <location>
        <begin position="692"/>
        <end position="731"/>
    </location>
</feature>
<feature type="compositionally biased region" description="Basic and acidic residues" evidence="4">
    <location>
        <begin position="810"/>
        <end position="825"/>
    </location>
</feature>
<feature type="region of interest" description="Disordered" evidence="4">
    <location>
        <begin position="902"/>
        <end position="1172"/>
    </location>
</feature>
<proteinExistence type="predicted"/>
<feature type="compositionally biased region" description="Acidic residues" evidence="4">
    <location>
        <begin position="1022"/>
        <end position="1041"/>
    </location>
</feature>
<feature type="compositionally biased region" description="Acidic residues" evidence="4">
    <location>
        <begin position="962"/>
        <end position="974"/>
    </location>
</feature>
<feature type="compositionally biased region" description="Acidic residues" evidence="4">
    <location>
        <begin position="918"/>
        <end position="935"/>
    </location>
</feature>
<feature type="compositionally biased region" description="Acidic residues" evidence="4">
    <location>
        <begin position="826"/>
        <end position="839"/>
    </location>
</feature>
<dbReference type="InterPro" id="IPR011990">
    <property type="entry name" value="TPR-like_helical_dom_sf"/>
</dbReference>
<feature type="compositionally biased region" description="Basic and acidic residues" evidence="4">
    <location>
        <begin position="1097"/>
        <end position="1122"/>
    </location>
</feature>
<dbReference type="PANTHER" id="PTHR45641">
    <property type="entry name" value="TETRATRICOPEPTIDE REPEAT PROTEIN (AFU_ORTHOLOGUE AFUA_6G03870)"/>
    <property type="match status" value="1"/>
</dbReference>